<reference evidence="7" key="1">
    <citation type="journal article" date="2014" name="Int. J. Syst. Evol. Microbiol.">
        <title>Complete genome sequence of Corynebacterium casei LMG S-19264T (=DSM 44701T), isolated from a smear-ripened cheese.</title>
        <authorList>
            <consortium name="US DOE Joint Genome Institute (JGI-PGF)"/>
            <person name="Walter F."/>
            <person name="Albersmeier A."/>
            <person name="Kalinowski J."/>
            <person name="Ruckert C."/>
        </authorList>
    </citation>
    <scope>NUCLEOTIDE SEQUENCE</scope>
    <source>
        <strain evidence="7">KCTC 12988</strain>
    </source>
</reference>
<dbReference type="AlphaFoldDB" id="A0A918WJZ3"/>
<gene>
    <name evidence="7" type="ORF">GCM10007100_27090</name>
</gene>
<dbReference type="InterPro" id="IPR017850">
    <property type="entry name" value="Alkaline_phosphatase_core_sf"/>
</dbReference>
<dbReference type="RefSeq" id="WP_189570797.1">
    <property type="nucleotide sequence ID" value="NZ_BMXI01000011.1"/>
</dbReference>
<reference evidence="7" key="2">
    <citation type="submission" date="2020-09" db="EMBL/GenBank/DDBJ databases">
        <authorList>
            <person name="Sun Q."/>
            <person name="Kim S."/>
        </authorList>
    </citation>
    <scope>NUCLEOTIDE SEQUENCE</scope>
    <source>
        <strain evidence="7">KCTC 12988</strain>
    </source>
</reference>
<proteinExistence type="inferred from homology"/>
<keyword evidence="2" id="KW-0479">Metal-binding</keyword>
<dbReference type="SUPFAM" id="SSF53649">
    <property type="entry name" value="Alkaline phosphatase-like"/>
    <property type="match status" value="1"/>
</dbReference>
<evidence type="ECO:0000256" key="5">
    <source>
        <dbReference type="SAM" id="SignalP"/>
    </source>
</evidence>
<accession>A0A918WJZ3</accession>
<dbReference type="PROSITE" id="PS00523">
    <property type="entry name" value="SULFATASE_1"/>
    <property type="match status" value="1"/>
</dbReference>
<keyword evidence="8" id="KW-1185">Reference proteome</keyword>
<comment type="similarity">
    <text evidence="1">Belongs to the sulfatase family.</text>
</comment>
<name>A0A918WJZ3_9BACT</name>
<dbReference type="PROSITE" id="PS00149">
    <property type="entry name" value="SULFATASE_2"/>
    <property type="match status" value="1"/>
</dbReference>
<dbReference type="PANTHER" id="PTHR42693">
    <property type="entry name" value="ARYLSULFATASE FAMILY MEMBER"/>
    <property type="match status" value="1"/>
</dbReference>
<feature type="signal peptide" evidence="5">
    <location>
        <begin position="1"/>
        <end position="23"/>
    </location>
</feature>
<evidence type="ECO:0000313" key="8">
    <source>
        <dbReference type="Proteomes" id="UP000644507"/>
    </source>
</evidence>
<dbReference type="InterPro" id="IPR000917">
    <property type="entry name" value="Sulfatase_N"/>
</dbReference>
<feature type="domain" description="Sulfatase N-terminal" evidence="6">
    <location>
        <begin position="27"/>
        <end position="385"/>
    </location>
</feature>
<keyword evidence="5" id="KW-0732">Signal</keyword>
<dbReference type="InterPro" id="IPR050738">
    <property type="entry name" value="Sulfatase"/>
</dbReference>
<dbReference type="GO" id="GO:0046872">
    <property type="term" value="F:metal ion binding"/>
    <property type="evidence" value="ECO:0007669"/>
    <property type="project" value="UniProtKB-KW"/>
</dbReference>
<evidence type="ECO:0000313" key="7">
    <source>
        <dbReference type="EMBL" id="GHC58639.1"/>
    </source>
</evidence>
<dbReference type="InterPro" id="IPR024607">
    <property type="entry name" value="Sulfatase_CS"/>
</dbReference>
<dbReference type="CDD" id="cd16143">
    <property type="entry name" value="ARS_like"/>
    <property type="match status" value="1"/>
</dbReference>
<evidence type="ECO:0000256" key="2">
    <source>
        <dbReference type="ARBA" id="ARBA00022723"/>
    </source>
</evidence>
<dbReference type="Pfam" id="PF00884">
    <property type="entry name" value="Sulfatase"/>
    <property type="match status" value="1"/>
</dbReference>
<feature type="chain" id="PRO_5036790209" evidence="5">
    <location>
        <begin position="24"/>
        <end position="506"/>
    </location>
</feature>
<evidence type="ECO:0000256" key="3">
    <source>
        <dbReference type="ARBA" id="ARBA00022801"/>
    </source>
</evidence>
<dbReference type="Gene3D" id="3.40.720.10">
    <property type="entry name" value="Alkaline Phosphatase, subunit A"/>
    <property type="match status" value="1"/>
</dbReference>
<comment type="caution">
    <text evidence="7">The sequence shown here is derived from an EMBL/GenBank/DDBJ whole genome shotgun (WGS) entry which is preliminary data.</text>
</comment>
<evidence type="ECO:0000259" key="6">
    <source>
        <dbReference type="Pfam" id="PF00884"/>
    </source>
</evidence>
<evidence type="ECO:0000256" key="4">
    <source>
        <dbReference type="ARBA" id="ARBA00022837"/>
    </source>
</evidence>
<organism evidence="7 8">
    <name type="scientific">Roseibacillus persicicus</name>
    <dbReference type="NCBI Taxonomy" id="454148"/>
    <lineage>
        <taxon>Bacteria</taxon>
        <taxon>Pseudomonadati</taxon>
        <taxon>Verrucomicrobiota</taxon>
        <taxon>Verrucomicrobiia</taxon>
        <taxon>Verrucomicrobiales</taxon>
        <taxon>Verrucomicrobiaceae</taxon>
        <taxon>Roseibacillus</taxon>
    </lineage>
</organism>
<dbReference type="Proteomes" id="UP000644507">
    <property type="component" value="Unassembled WGS sequence"/>
</dbReference>
<dbReference type="PANTHER" id="PTHR42693:SF53">
    <property type="entry name" value="ENDO-4-O-SULFATASE"/>
    <property type="match status" value="1"/>
</dbReference>
<dbReference type="EMBL" id="BMXI01000011">
    <property type="protein sequence ID" value="GHC58639.1"/>
    <property type="molecule type" value="Genomic_DNA"/>
</dbReference>
<dbReference type="Gene3D" id="3.30.1120.10">
    <property type="match status" value="1"/>
</dbReference>
<protein>
    <submittedName>
        <fullName evidence="7">Arylsulfatase</fullName>
    </submittedName>
</protein>
<keyword evidence="3" id="KW-0378">Hydrolase</keyword>
<keyword evidence="4" id="KW-0106">Calcium</keyword>
<sequence>MKLSLFPALGLLAASLIPTLSGADKMNVLILYADDLGYGDLTSYQDNSKIPTPHLDQIAKEGTRFTDGHSSSGICTPSRYALLTGRHHWRDFHGIVNAMGASVFPSERLTLPEMMQQSGYDTACIGKWHLGWDWMAIHTGDATHAKQKKVWEHTDFDWSQEIPDGPLAHGFDHYFGDSVINFPPYCWIRDNKVVTVPDSTLLPKNIKQKTKEGNWEVRPGPAMADWDFYQVLPTLADEGEKYLRGRKGQDKPFFLFFPFPSPHAPIIPTDEFDGKSGAGAYGDFVVQTDDIVGRLIKALKESGEYENTIIIFSADNGPEHYAYARDERFGHWSAEPFRGLKRDIYEGGHHVPFLIKWPGKTEAGTVEDALVSQIDIMATLASYLDFPLPADAAEDSHDLVPLLDGSVEKVRDFHIHNTAKGKYAIRVGDWLYIDQPSGNHNGRKALAFEKRRNYPEDDQKVALYNLKEDIAQRHNLAAKNPEKVAEMKAEMKKIREQGYSAPRLKK</sequence>
<dbReference type="GO" id="GO:0004065">
    <property type="term" value="F:arylsulfatase activity"/>
    <property type="evidence" value="ECO:0007669"/>
    <property type="project" value="TreeGrafter"/>
</dbReference>
<evidence type="ECO:0000256" key="1">
    <source>
        <dbReference type="ARBA" id="ARBA00008779"/>
    </source>
</evidence>